<evidence type="ECO:0000313" key="3">
    <source>
        <dbReference type="EMBL" id="OYD13750.1"/>
    </source>
</evidence>
<dbReference type="InterPro" id="IPR003777">
    <property type="entry name" value="XdhC_CoxI"/>
</dbReference>
<dbReference type="Proteomes" id="UP000215215">
    <property type="component" value="Unassembled WGS sequence"/>
</dbReference>
<reference evidence="3 4" key="1">
    <citation type="submission" date="2017-07" db="EMBL/GenBank/DDBJ databases">
        <title>Recovery of genomes from metagenomes via a dereplication, aggregation, and scoring strategy.</title>
        <authorList>
            <person name="Sieber C.M."/>
            <person name="Probst A.J."/>
            <person name="Sharrar A."/>
            <person name="Thomas B.C."/>
            <person name="Hess M."/>
            <person name="Tringe S.G."/>
            <person name="Banfield J.F."/>
        </authorList>
    </citation>
    <scope>NUCLEOTIDE SEQUENCE [LARGE SCALE GENOMIC DNA]</scope>
    <source>
        <strain evidence="3">JGI_Cruoil_03_44_89</strain>
    </source>
</reference>
<feature type="domain" description="XdhC- CoxI" evidence="1">
    <location>
        <begin position="13"/>
        <end position="77"/>
    </location>
</feature>
<sequence>MKKLYREIIDLCNRGKAIALATVVESVGSSPGKAGAKMIVEEDGTTIGTVGGGQVEFAVIKEGIEAIRTKTPKLIEYELKDDMLCGGKMKIFVEPILTDPVLYIFGAGHIGRALSKIAATAGFNITVIDDREQFPTRERFPDAKELISGNYEKIIPDLPLDHNSYIVITTRAHSTDEAVLRECIGREHAYIGMVASREKTNGIFSRLKEQGISEKQLREVHAPIGKKIGSRTPGEIAVSIMAEIISVKNS</sequence>
<accession>A0A235BMR7</accession>
<dbReference type="Pfam" id="PF02625">
    <property type="entry name" value="XdhC_CoxI"/>
    <property type="match status" value="1"/>
</dbReference>
<dbReference type="PANTHER" id="PTHR30388">
    <property type="entry name" value="ALDEHYDE OXIDOREDUCTASE MOLYBDENUM COFACTOR ASSEMBLY PROTEIN"/>
    <property type="match status" value="1"/>
</dbReference>
<evidence type="ECO:0008006" key="5">
    <source>
        <dbReference type="Google" id="ProtNLM"/>
    </source>
</evidence>
<organism evidence="3 4">
    <name type="scientific">candidate division WOR-3 bacterium JGI_Cruoil_03_44_89</name>
    <dbReference type="NCBI Taxonomy" id="1973748"/>
    <lineage>
        <taxon>Bacteria</taxon>
        <taxon>Bacteria division WOR-3</taxon>
    </lineage>
</organism>
<evidence type="ECO:0000259" key="2">
    <source>
        <dbReference type="Pfam" id="PF13478"/>
    </source>
</evidence>
<dbReference type="InterPro" id="IPR027051">
    <property type="entry name" value="XdhC_Rossmann_dom"/>
</dbReference>
<name>A0A235BMR7_UNCW3</name>
<evidence type="ECO:0000313" key="4">
    <source>
        <dbReference type="Proteomes" id="UP000215215"/>
    </source>
</evidence>
<feature type="domain" description="XdhC Rossmann" evidence="2">
    <location>
        <begin position="102"/>
        <end position="244"/>
    </location>
</feature>
<protein>
    <recommendedName>
        <fullName evidence="5">Xanthine dehydrogenase</fullName>
    </recommendedName>
</protein>
<dbReference type="InterPro" id="IPR052698">
    <property type="entry name" value="MoCofactor_Util/Proc"/>
</dbReference>
<dbReference type="AlphaFoldDB" id="A0A235BMR7"/>
<dbReference type="Gene3D" id="3.40.50.720">
    <property type="entry name" value="NAD(P)-binding Rossmann-like Domain"/>
    <property type="match status" value="1"/>
</dbReference>
<dbReference type="Pfam" id="PF13478">
    <property type="entry name" value="XdhC_C"/>
    <property type="match status" value="1"/>
</dbReference>
<evidence type="ECO:0000259" key="1">
    <source>
        <dbReference type="Pfam" id="PF02625"/>
    </source>
</evidence>
<dbReference type="PANTHER" id="PTHR30388:SF6">
    <property type="entry name" value="XANTHINE DEHYDROGENASE SUBUNIT A-RELATED"/>
    <property type="match status" value="1"/>
</dbReference>
<proteinExistence type="predicted"/>
<gene>
    <name evidence="3" type="ORF">CH333_10110</name>
</gene>
<dbReference type="EMBL" id="NOZQ01000217">
    <property type="protein sequence ID" value="OYD13750.1"/>
    <property type="molecule type" value="Genomic_DNA"/>
</dbReference>
<comment type="caution">
    <text evidence="3">The sequence shown here is derived from an EMBL/GenBank/DDBJ whole genome shotgun (WGS) entry which is preliminary data.</text>
</comment>